<feature type="transmembrane region" description="Helical" evidence="1">
    <location>
        <begin position="333"/>
        <end position="351"/>
    </location>
</feature>
<name>A0A381ZZE7_9ZZZZ</name>
<gene>
    <name evidence="2" type="ORF">METZ01_LOCUS147071</name>
</gene>
<dbReference type="AlphaFoldDB" id="A0A381ZZE7"/>
<keyword evidence="1" id="KW-0472">Membrane</keyword>
<protein>
    <submittedName>
        <fullName evidence="2">Uncharacterized protein</fullName>
    </submittedName>
</protein>
<feature type="transmembrane region" description="Helical" evidence="1">
    <location>
        <begin position="301"/>
        <end position="327"/>
    </location>
</feature>
<reference evidence="2" key="1">
    <citation type="submission" date="2018-05" db="EMBL/GenBank/DDBJ databases">
        <authorList>
            <person name="Lanie J.A."/>
            <person name="Ng W.-L."/>
            <person name="Kazmierczak K.M."/>
            <person name="Andrzejewski T.M."/>
            <person name="Davidsen T.M."/>
            <person name="Wayne K.J."/>
            <person name="Tettelin H."/>
            <person name="Glass J.I."/>
            <person name="Rusch D."/>
            <person name="Podicherti R."/>
            <person name="Tsui H.-C.T."/>
            <person name="Winkler M.E."/>
        </authorList>
    </citation>
    <scope>NUCLEOTIDE SEQUENCE</scope>
</reference>
<evidence type="ECO:0000313" key="2">
    <source>
        <dbReference type="EMBL" id="SVA94217.1"/>
    </source>
</evidence>
<accession>A0A381ZZE7</accession>
<organism evidence="2">
    <name type="scientific">marine metagenome</name>
    <dbReference type="NCBI Taxonomy" id="408172"/>
    <lineage>
        <taxon>unclassified sequences</taxon>
        <taxon>metagenomes</taxon>
        <taxon>ecological metagenomes</taxon>
    </lineage>
</organism>
<proteinExistence type="predicted"/>
<feature type="transmembrane region" description="Helical" evidence="1">
    <location>
        <begin position="12"/>
        <end position="37"/>
    </location>
</feature>
<evidence type="ECO:0000256" key="1">
    <source>
        <dbReference type="SAM" id="Phobius"/>
    </source>
</evidence>
<sequence length="370" mass="43041">MEQTITDPIMGPVLFVFFLIIVLHFPITIVTIFMWIFGQLTKKDVERYEKLNAISNDLGIKNQTFPPQKNLFYFSWLVYQKRVRDYYVPFRNTIRKMEGLSELQVKPDSIPRYFYGSLFLGSKLSDIISTEESAEPYIMVSQERVSRGKNNVDYYRVIYYRSNELDLPKCKVEPTSEFIDSIAPDEDDINFVSDDDFSKKFDLMGDDESKVRALFNENVRRIMTNNPEWKWKLDGNRIMIKYIISGSTIADMQDIKPSLGELALFHNELKTIDITDLPTEEEIAQDTPEEIIDKKLYNKRLATFGCTMGCGTLALLFALPLLLGSFVRLDFEMLFLGLFFGVPGILLFLFGRSEWKRNKRLKAEGKVRDQ</sequence>
<dbReference type="EMBL" id="UINC01023145">
    <property type="protein sequence ID" value="SVA94217.1"/>
    <property type="molecule type" value="Genomic_DNA"/>
</dbReference>
<keyword evidence="1" id="KW-1133">Transmembrane helix</keyword>
<keyword evidence="1" id="KW-0812">Transmembrane</keyword>